<feature type="compositionally biased region" description="Acidic residues" evidence="1">
    <location>
        <begin position="225"/>
        <end position="243"/>
    </location>
</feature>
<accession>A0AAE0BRD2</accession>
<feature type="region of interest" description="Disordered" evidence="1">
    <location>
        <begin position="218"/>
        <end position="243"/>
    </location>
</feature>
<reference evidence="2 3" key="1">
    <citation type="journal article" date="2015" name="Genome Biol. Evol.">
        <title>Comparative Genomics of a Bacterivorous Green Alga Reveals Evolutionary Causalities and Consequences of Phago-Mixotrophic Mode of Nutrition.</title>
        <authorList>
            <person name="Burns J.A."/>
            <person name="Paasch A."/>
            <person name="Narechania A."/>
            <person name="Kim E."/>
        </authorList>
    </citation>
    <scope>NUCLEOTIDE SEQUENCE [LARGE SCALE GENOMIC DNA]</scope>
    <source>
        <strain evidence="2 3">PLY_AMNH</strain>
    </source>
</reference>
<dbReference type="EMBL" id="LGRX02033631">
    <property type="protein sequence ID" value="KAK3240484.1"/>
    <property type="molecule type" value="Genomic_DNA"/>
</dbReference>
<keyword evidence="3" id="KW-1185">Reference proteome</keyword>
<feature type="region of interest" description="Disordered" evidence="1">
    <location>
        <begin position="1"/>
        <end position="45"/>
    </location>
</feature>
<proteinExistence type="predicted"/>
<dbReference type="Proteomes" id="UP001190700">
    <property type="component" value="Unassembled WGS sequence"/>
</dbReference>
<gene>
    <name evidence="2" type="ORF">CYMTET_49676</name>
</gene>
<feature type="compositionally biased region" description="Basic and acidic residues" evidence="1">
    <location>
        <begin position="34"/>
        <end position="45"/>
    </location>
</feature>
<dbReference type="AlphaFoldDB" id="A0AAE0BRD2"/>
<comment type="caution">
    <text evidence="2">The sequence shown here is derived from an EMBL/GenBank/DDBJ whole genome shotgun (WGS) entry which is preliminary data.</text>
</comment>
<name>A0AAE0BRD2_9CHLO</name>
<organism evidence="2 3">
    <name type="scientific">Cymbomonas tetramitiformis</name>
    <dbReference type="NCBI Taxonomy" id="36881"/>
    <lineage>
        <taxon>Eukaryota</taxon>
        <taxon>Viridiplantae</taxon>
        <taxon>Chlorophyta</taxon>
        <taxon>Pyramimonadophyceae</taxon>
        <taxon>Pyramimonadales</taxon>
        <taxon>Pyramimonadaceae</taxon>
        <taxon>Cymbomonas</taxon>
    </lineage>
</organism>
<evidence type="ECO:0000313" key="2">
    <source>
        <dbReference type="EMBL" id="KAK3240484.1"/>
    </source>
</evidence>
<sequence>MFPTAAGAEAGRWCPTGSGSGIHLAPGEAPAAGGREDKKAAKAAEKAAKAAEKAAKDKAKLIKTVEKEGGKKGVEIAGAADLGGLEFFCCNMMLVGGSVEMLKLSMAAMNKESDPSEEEMKGGSGHVGKMIFSATAEDVEGAGVAFVAYVPDSLKEKVDVKDWANEIITKFPPTAEIVEEAPNVIAGFVKSDPDNGRFLLKDKDNLLPIARDYLKSKNAIPQVEQDSDDDMEWANDAEDEIEW</sequence>
<evidence type="ECO:0000256" key="1">
    <source>
        <dbReference type="SAM" id="MobiDB-lite"/>
    </source>
</evidence>
<protein>
    <submittedName>
        <fullName evidence="2">Uncharacterized protein</fullName>
    </submittedName>
</protein>
<evidence type="ECO:0000313" key="3">
    <source>
        <dbReference type="Proteomes" id="UP001190700"/>
    </source>
</evidence>